<name>D2H210_AILME</name>
<protein>
    <submittedName>
        <fullName evidence="1">Uncharacterized protein</fullName>
    </submittedName>
</protein>
<organism evidence="1">
    <name type="scientific">Ailuropoda melanoleuca</name>
    <name type="common">Giant panda</name>
    <dbReference type="NCBI Taxonomy" id="9646"/>
    <lineage>
        <taxon>Eukaryota</taxon>
        <taxon>Metazoa</taxon>
        <taxon>Chordata</taxon>
        <taxon>Craniata</taxon>
        <taxon>Vertebrata</taxon>
        <taxon>Euteleostomi</taxon>
        <taxon>Mammalia</taxon>
        <taxon>Eutheria</taxon>
        <taxon>Laurasiatheria</taxon>
        <taxon>Carnivora</taxon>
        <taxon>Caniformia</taxon>
        <taxon>Ursidae</taxon>
        <taxon>Ailuropoda</taxon>
    </lineage>
</organism>
<reference evidence="1" key="1">
    <citation type="journal article" date="2010" name="Nature">
        <title>The sequence and de novo assembly of the giant panda genome.</title>
        <authorList>
            <person name="Li R."/>
            <person name="Fan W."/>
            <person name="Tian G."/>
            <person name="Zhu H."/>
            <person name="He L."/>
            <person name="Cai J."/>
            <person name="Huang Q."/>
            <person name="Cai Q."/>
            <person name="Li B."/>
            <person name="Bai Y."/>
            <person name="Zhang Z."/>
            <person name="Zhang Y."/>
            <person name="Wang W."/>
            <person name="Li J."/>
            <person name="Wei F."/>
            <person name="Li H."/>
            <person name="Jian M."/>
            <person name="Li J."/>
            <person name="Zhang Z."/>
            <person name="Nielsen R."/>
            <person name="Li D."/>
            <person name="Gu W."/>
            <person name="Yang Z."/>
            <person name="Xuan Z."/>
            <person name="Ryder O.A."/>
            <person name="Leung F.C."/>
            <person name="Zhou Y."/>
            <person name="Cao J."/>
            <person name="Sun X."/>
            <person name="Fu Y."/>
            <person name="Fang X."/>
            <person name="Guo X."/>
            <person name="Wang B."/>
            <person name="Hou R."/>
            <person name="Shen F."/>
            <person name="Mu B."/>
            <person name="Ni P."/>
            <person name="Lin R."/>
            <person name="Qian W."/>
            <person name="Wang G."/>
            <person name="Yu C."/>
            <person name="Nie W."/>
            <person name="Wang J."/>
            <person name="Wu Z."/>
            <person name="Liang H."/>
            <person name="Min J."/>
            <person name="Wu Q."/>
            <person name="Cheng S."/>
            <person name="Ruan J."/>
            <person name="Wang M."/>
            <person name="Shi Z."/>
            <person name="Wen M."/>
            <person name="Liu B."/>
            <person name="Ren X."/>
            <person name="Zheng H."/>
            <person name="Dong D."/>
            <person name="Cook K."/>
            <person name="Shan G."/>
            <person name="Zhang H."/>
            <person name="Kosiol C."/>
            <person name="Xie X."/>
            <person name="Lu Z."/>
            <person name="Zheng H."/>
            <person name="Li Y."/>
            <person name="Steiner C.C."/>
            <person name="Lam T.T."/>
            <person name="Lin S."/>
            <person name="Zhang Q."/>
            <person name="Li G."/>
            <person name="Tian J."/>
            <person name="Gong T."/>
            <person name="Liu H."/>
            <person name="Zhang D."/>
            <person name="Fang L."/>
            <person name="Ye C."/>
            <person name="Zhang J."/>
            <person name="Hu W."/>
            <person name="Xu A."/>
            <person name="Ren Y."/>
            <person name="Zhang G."/>
            <person name="Bruford M.W."/>
            <person name="Li Q."/>
            <person name="Ma L."/>
            <person name="Guo Y."/>
            <person name="An N."/>
            <person name="Hu Y."/>
            <person name="Zheng Y."/>
            <person name="Shi Y."/>
            <person name="Li Z."/>
            <person name="Liu Q."/>
            <person name="Chen Y."/>
            <person name="Zhao J."/>
            <person name="Qu N."/>
            <person name="Zhao S."/>
            <person name="Tian F."/>
            <person name="Wang X."/>
            <person name="Wang H."/>
            <person name="Xu L."/>
            <person name="Liu X."/>
            <person name="Vinar T."/>
            <person name="Wang Y."/>
            <person name="Lam T.W."/>
            <person name="Yiu S.M."/>
            <person name="Liu S."/>
            <person name="Zhang H."/>
            <person name="Li D."/>
            <person name="Huang Y."/>
            <person name="Wang X."/>
            <person name="Yang G."/>
            <person name="Jiang Z."/>
            <person name="Wang J."/>
            <person name="Qin N."/>
            <person name="Li L."/>
            <person name="Li J."/>
            <person name="Bolund L."/>
            <person name="Kristiansen K."/>
            <person name="Wong G.K."/>
            <person name="Olson M."/>
            <person name="Zhang X."/>
            <person name="Li S."/>
            <person name="Yang H."/>
            <person name="Wang J."/>
            <person name="Wang J."/>
        </authorList>
    </citation>
    <scope>NUCLEOTIDE SEQUENCE [LARGE SCALE GENOMIC DNA]</scope>
</reference>
<dbReference type="EMBL" id="GL192437">
    <property type="protein sequence ID" value="EFB25708.1"/>
    <property type="molecule type" value="Genomic_DNA"/>
</dbReference>
<proteinExistence type="predicted"/>
<dbReference type="AlphaFoldDB" id="D2H210"/>
<gene>
    <name evidence="1" type="ORF">PANDA_003614</name>
</gene>
<accession>D2H210</accession>
<feature type="non-terminal residue" evidence="1">
    <location>
        <position position="1"/>
    </location>
</feature>
<sequence length="40" mass="4199">VLCLLIAECSPGPSGHLPCTITSAYRSGTWIFALGDSFTL</sequence>
<feature type="non-terminal residue" evidence="1">
    <location>
        <position position="40"/>
    </location>
</feature>
<evidence type="ECO:0000313" key="1">
    <source>
        <dbReference type="EMBL" id="EFB25708.1"/>
    </source>
</evidence>
<dbReference type="InParanoid" id="D2H210"/>